<feature type="transmembrane region" description="Helical" evidence="6">
    <location>
        <begin position="147"/>
        <end position="170"/>
    </location>
</feature>
<sequence>MIGNERGAEYRTTRVEKSSFFLNREIESLISKTESIVINKLEGGDRQTAMKRLKVPPLSQKQQASTTFTLGLFSGCFIVLAVIILLSVIIPITWPQEPKWVGVRLFRGFFLLFLDVWLVGLNILGWTENGVNHVLIFEIDPRQHLTYQALMQISSYLFVLWSVCVIGYIYAPLMGLSPLLFPLILMAICVVWFFNPLATPEGLFHRSSRYWLLRRCFYCFTAPLHMVTFADFWLGDQMNSLLTVFLDMQYFVCFYATEVDYNGWNVVARAHHSGVNDTIDSLHPVPWGYVDYTSGQDKCSTAAGLRSFVLIIPAAVRFLQCLRRYRDAPHFHPHLTNAGKYMTTFLVVGFGAANRWYVGRSPDISQFASPFFYLWILSYIISFTYTFLWDVFMDWGLCDPKAPKDMPYLRNEMIYGVKWYYYAAVVQDFVLRLLWVMNVSLGEAWTLEAELLLCVTSPLELIRRFIWNFLRLENEHVNNCGNFRAVRDISIKPIEFKGTLEMLINKIDKEDAVTHRRDQLNGKQPKKKQKKTAAKRIISHMAHMPLLQHIHLSDHNLHKPWSKHSTSDLTKRKNTVHGTTSHNNQSNSSLHRLMFRNTSMLEPPSMGTIGSAKTERSMPVRARKTSMHEVPSTSTIGRASTEQSQPARARKTSEPEPASVPKFTLD</sequence>
<dbReference type="InterPro" id="IPR004342">
    <property type="entry name" value="EXS_C"/>
</dbReference>
<feature type="transmembrane region" description="Helical" evidence="6">
    <location>
        <begin position="341"/>
        <end position="359"/>
    </location>
</feature>
<dbReference type="Proteomes" id="UP000887566">
    <property type="component" value="Unplaced"/>
</dbReference>
<feature type="region of interest" description="Disordered" evidence="5">
    <location>
        <begin position="514"/>
        <end position="535"/>
    </location>
</feature>
<feature type="transmembrane region" description="Helical" evidence="6">
    <location>
        <begin position="106"/>
        <end position="126"/>
    </location>
</feature>
<name>A0A914XHI3_9BILA</name>
<evidence type="ECO:0000256" key="6">
    <source>
        <dbReference type="SAM" id="Phobius"/>
    </source>
</evidence>
<feature type="compositionally biased region" description="Polar residues" evidence="5">
    <location>
        <begin position="631"/>
        <end position="646"/>
    </location>
</feature>
<evidence type="ECO:0000256" key="5">
    <source>
        <dbReference type="SAM" id="MobiDB-lite"/>
    </source>
</evidence>
<accession>A0A914XHI3</accession>
<evidence type="ECO:0000313" key="9">
    <source>
        <dbReference type="WBParaSite" id="PSAMB.scaffold8662size5952.g31630.t1"/>
    </source>
</evidence>
<feature type="transmembrane region" description="Helical" evidence="6">
    <location>
        <begin position="371"/>
        <end position="398"/>
    </location>
</feature>
<dbReference type="PROSITE" id="PS51380">
    <property type="entry name" value="EXS"/>
    <property type="match status" value="1"/>
</dbReference>
<dbReference type="GO" id="GO:0006817">
    <property type="term" value="P:phosphate ion transport"/>
    <property type="evidence" value="ECO:0007669"/>
    <property type="project" value="TreeGrafter"/>
</dbReference>
<feature type="compositionally biased region" description="Polar residues" evidence="5">
    <location>
        <begin position="576"/>
        <end position="600"/>
    </location>
</feature>
<dbReference type="Pfam" id="PF03124">
    <property type="entry name" value="EXS"/>
    <property type="match status" value="1"/>
</dbReference>
<dbReference type="GO" id="GO:0000822">
    <property type="term" value="F:inositol hexakisphosphate binding"/>
    <property type="evidence" value="ECO:0007669"/>
    <property type="project" value="TreeGrafter"/>
</dbReference>
<dbReference type="GO" id="GO:0016036">
    <property type="term" value="P:cellular response to phosphate starvation"/>
    <property type="evidence" value="ECO:0007669"/>
    <property type="project" value="TreeGrafter"/>
</dbReference>
<evidence type="ECO:0000256" key="1">
    <source>
        <dbReference type="ARBA" id="ARBA00004141"/>
    </source>
</evidence>
<organism evidence="8 9">
    <name type="scientific">Plectus sambesii</name>
    <dbReference type="NCBI Taxonomy" id="2011161"/>
    <lineage>
        <taxon>Eukaryota</taxon>
        <taxon>Metazoa</taxon>
        <taxon>Ecdysozoa</taxon>
        <taxon>Nematoda</taxon>
        <taxon>Chromadorea</taxon>
        <taxon>Plectida</taxon>
        <taxon>Plectina</taxon>
        <taxon>Plectoidea</taxon>
        <taxon>Plectidae</taxon>
        <taxon>Plectus</taxon>
    </lineage>
</organism>
<feature type="compositionally biased region" description="Basic residues" evidence="5">
    <location>
        <begin position="524"/>
        <end position="535"/>
    </location>
</feature>
<dbReference type="AlphaFoldDB" id="A0A914XHI3"/>
<feature type="transmembrane region" description="Helical" evidence="6">
    <location>
        <begin position="70"/>
        <end position="94"/>
    </location>
</feature>
<proteinExistence type="predicted"/>
<keyword evidence="3 6" id="KW-1133">Transmembrane helix</keyword>
<protein>
    <submittedName>
        <fullName evidence="9">EXS domain-containing protein</fullName>
    </submittedName>
</protein>
<evidence type="ECO:0000256" key="4">
    <source>
        <dbReference type="ARBA" id="ARBA00023136"/>
    </source>
</evidence>
<keyword evidence="4 6" id="KW-0472">Membrane</keyword>
<feature type="region of interest" description="Disordered" evidence="5">
    <location>
        <begin position="557"/>
        <end position="666"/>
    </location>
</feature>
<feature type="transmembrane region" description="Helical" evidence="6">
    <location>
        <begin position="216"/>
        <end position="234"/>
    </location>
</feature>
<feature type="domain" description="EXS" evidence="7">
    <location>
        <begin position="297"/>
        <end position="504"/>
    </location>
</feature>
<dbReference type="WBParaSite" id="PSAMB.scaffold8662size5952.g31630.t1">
    <property type="protein sequence ID" value="PSAMB.scaffold8662size5952.g31630.t1"/>
    <property type="gene ID" value="PSAMB.scaffold8662size5952.g31630"/>
</dbReference>
<dbReference type="PANTHER" id="PTHR10783">
    <property type="entry name" value="XENOTROPIC AND POLYTROPIC RETROVIRUS RECEPTOR 1-RELATED"/>
    <property type="match status" value="1"/>
</dbReference>
<reference evidence="9" key="1">
    <citation type="submission" date="2022-11" db="UniProtKB">
        <authorList>
            <consortium name="WormBaseParasite"/>
        </authorList>
    </citation>
    <scope>IDENTIFICATION</scope>
</reference>
<evidence type="ECO:0000256" key="2">
    <source>
        <dbReference type="ARBA" id="ARBA00022692"/>
    </source>
</evidence>
<dbReference type="GO" id="GO:0005794">
    <property type="term" value="C:Golgi apparatus"/>
    <property type="evidence" value="ECO:0007669"/>
    <property type="project" value="TreeGrafter"/>
</dbReference>
<keyword evidence="2 6" id="KW-0812">Transmembrane</keyword>
<dbReference type="PANTHER" id="PTHR10783:SF103">
    <property type="entry name" value="SOLUTE CARRIER FAMILY 53 MEMBER 1"/>
    <property type="match status" value="1"/>
</dbReference>
<dbReference type="GO" id="GO:0005886">
    <property type="term" value="C:plasma membrane"/>
    <property type="evidence" value="ECO:0007669"/>
    <property type="project" value="TreeGrafter"/>
</dbReference>
<feature type="transmembrane region" description="Helical" evidence="6">
    <location>
        <begin position="176"/>
        <end position="195"/>
    </location>
</feature>
<evidence type="ECO:0000259" key="7">
    <source>
        <dbReference type="PROSITE" id="PS51380"/>
    </source>
</evidence>
<evidence type="ECO:0000256" key="3">
    <source>
        <dbReference type="ARBA" id="ARBA00022989"/>
    </source>
</evidence>
<comment type="subcellular location">
    <subcellularLocation>
        <location evidence="1">Membrane</location>
        <topology evidence="1">Multi-pass membrane protein</topology>
    </subcellularLocation>
</comment>
<keyword evidence="8" id="KW-1185">Reference proteome</keyword>
<evidence type="ECO:0000313" key="8">
    <source>
        <dbReference type="Proteomes" id="UP000887566"/>
    </source>
</evidence>